<name>A4C8Q6_9GAMM</name>
<dbReference type="Pfam" id="PF01381">
    <property type="entry name" value="HTH_3"/>
    <property type="match status" value="1"/>
</dbReference>
<dbReference type="InterPro" id="IPR010982">
    <property type="entry name" value="Lambda_DNA-bd_dom_sf"/>
</dbReference>
<dbReference type="AlphaFoldDB" id="A4C8Q6"/>
<keyword evidence="1" id="KW-0812">Transmembrane</keyword>
<proteinExistence type="predicted"/>
<keyword evidence="1" id="KW-0472">Membrane</keyword>
<gene>
    <name evidence="3" type="ORF">PTD2_08004</name>
</gene>
<evidence type="ECO:0000259" key="2">
    <source>
        <dbReference type="PROSITE" id="PS50943"/>
    </source>
</evidence>
<dbReference type="Gene3D" id="1.10.260.40">
    <property type="entry name" value="lambda repressor-like DNA-binding domains"/>
    <property type="match status" value="1"/>
</dbReference>
<feature type="transmembrane region" description="Helical" evidence="1">
    <location>
        <begin position="6"/>
        <end position="26"/>
    </location>
</feature>
<dbReference type="eggNOG" id="ENOG5033EEG">
    <property type="taxonomic scope" value="Bacteria"/>
</dbReference>
<sequence length="132" mass="15171">MKNKSIEGSLFLFLWGIVLSDLYWALKAKEQMKSLGVKQEDLLEVFEVTTRGAVGHYFTGRSDITIRQLKRLSEFLGVYLEYSDDKVNEETLYQTQHEKLLGCLKKLDRAGIISCSIDIEKVHALIKIELTE</sequence>
<dbReference type="PROSITE" id="PS50943">
    <property type="entry name" value="HTH_CROC1"/>
    <property type="match status" value="1"/>
</dbReference>
<keyword evidence="1" id="KW-1133">Transmembrane helix</keyword>
<dbReference type="RefSeq" id="WP_009838232.1">
    <property type="nucleotide sequence ID" value="NZ_AAOH01000003.1"/>
</dbReference>
<dbReference type="CDD" id="cd00093">
    <property type="entry name" value="HTH_XRE"/>
    <property type="match status" value="1"/>
</dbReference>
<reference evidence="3 4" key="1">
    <citation type="submission" date="2006-02" db="EMBL/GenBank/DDBJ databases">
        <authorList>
            <person name="Moran M.A."/>
            <person name="Kjelleberg S."/>
            <person name="Egan S."/>
            <person name="Saunders N."/>
            <person name="Thomas T."/>
            <person name="Ferriera S."/>
            <person name="Johnson J."/>
            <person name="Kravitz S."/>
            <person name="Halpern A."/>
            <person name="Remington K."/>
            <person name="Beeson K."/>
            <person name="Tran B."/>
            <person name="Rogers Y.-H."/>
            <person name="Friedman R."/>
            <person name="Venter J.C."/>
        </authorList>
    </citation>
    <scope>NUCLEOTIDE SEQUENCE [LARGE SCALE GENOMIC DNA]</scope>
    <source>
        <strain evidence="3 4">D2</strain>
    </source>
</reference>
<accession>A4C8Q6</accession>
<dbReference type="HOGENOM" id="CLU_1915295_0_0_6"/>
<dbReference type="GO" id="GO:0003677">
    <property type="term" value="F:DNA binding"/>
    <property type="evidence" value="ECO:0007669"/>
    <property type="project" value="InterPro"/>
</dbReference>
<evidence type="ECO:0000313" key="3">
    <source>
        <dbReference type="EMBL" id="EAR28971.1"/>
    </source>
</evidence>
<keyword evidence="4" id="KW-1185">Reference proteome</keyword>
<evidence type="ECO:0000256" key="1">
    <source>
        <dbReference type="SAM" id="Phobius"/>
    </source>
</evidence>
<dbReference type="EMBL" id="AAOH01000003">
    <property type="protein sequence ID" value="EAR28971.1"/>
    <property type="molecule type" value="Genomic_DNA"/>
</dbReference>
<comment type="caution">
    <text evidence="3">The sequence shown here is derived from an EMBL/GenBank/DDBJ whole genome shotgun (WGS) entry which is preliminary data.</text>
</comment>
<feature type="domain" description="HTH cro/C1-type" evidence="2">
    <location>
        <begin position="29"/>
        <end position="83"/>
    </location>
</feature>
<dbReference type="Proteomes" id="UP000006201">
    <property type="component" value="Unassembled WGS sequence"/>
</dbReference>
<dbReference type="SUPFAM" id="SSF47413">
    <property type="entry name" value="lambda repressor-like DNA-binding domains"/>
    <property type="match status" value="1"/>
</dbReference>
<dbReference type="InterPro" id="IPR001387">
    <property type="entry name" value="Cro/C1-type_HTH"/>
</dbReference>
<organism evidence="3 4">
    <name type="scientific">Pseudoalteromonas tunicata D2</name>
    <dbReference type="NCBI Taxonomy" id="87626"/>
    <lineage>
        <taxon>Bacteria</taxon>
        <taxon>Pseudomonadati</taxon>
        <taxon>Pseudomonadota</taxon>
        <taxon>Gammaproteobacteria</taxon>
        <taxon>Alteromonadales</taxon>
        <taxon>Pseudoalteromonadaceae</taxon>
        <taxon>Pseudoalteromonas</taxon>
    </lineage>
</organism>
<dbReference type="OrthoDB" id="6307150at2"/>
<evidence type="ECO:0000313" key="4">
    <source>
        <dbReference type="Proteomes" id="UP000006201"/>
    </source>
</evidence>
<protein>
    <recommendedName>
        <fullName evidence="2">HTH cro/C1-type domain-containing protein</fullName>
    </recommendedName>
</protein>